<dbReference type="AlphaFoldDB" id="A0A7Y2M4A4"/>
<evidence type="ECO:0000313" key="1">
    <source>
        <dbReference type="EMBL" id="NNH05484.1"/>
    </source>
</evidence>
<proteinExistence type="predicted"/>
<dbReference type="Proteomes" id="UP000543598">
    <property type="component" value="Unassembled WGS sequence"/>
</dbReference>
<gene>
    <name evidence="1" type="ORF">HLA99_16730</name>
</gene>
<organism evidence="1 2">
    <name type="scientific">Microbacterium ulmi</name>
    <dbReference type="NCBI Taxonomy" id="179095"/>
    <lineage>
        <taxon>Bacteria</taxon>
        <taxon>Bacillati</taxon>
        <taxon>Actinomycetota</taxon>
        <taxon>Actinomycetes</taxon>
        <taxon>Micrococcales</taxon>
        <taxon>Microbacteriaceae</taxon>
        <taxon>Microbacterium</taxon>
    </lineage>
</organism>
<name>A0A7Y2M4A4_9MICO</name>
<accession>A0A7Y2M4A4</accession>
<dbReference type="GO" id="GO:0004806">
    <property type="term" value="F:triacylglycerol lipase activity"/>
    <property type="evidence" value="ECO:0007669"/>
    <property type="project" value="InterPro"/>
</dbReference>
<dbReference type="PANTHER" id="PTHR34853">
    <property type="match status" value="1"/>
</dbReference>
<evidence type="ECO:0000313" key="2">
    <source>
        <dbReference type="Proteomes" id="UP000543598"/>
    </source>
</evidence>
<dbReference type="PANTHER" id="PTHR34853:SF1">
    <property type="entry name" value="LIPASE 5"/>
    <property type="match status" value="1"/>
</dbReference>
<protein>
    <submittedName>
        <fullName evidence="1">Alpha/beta fold hydrolase</fullName>
    </submittedName>
</protein>
<keyword evidence="2" id="KW-1185">Reference proteome</keyword>
<dbReference type="EMBL" id="JABEMB010000062">
    <property type="protein sequence ID" value="NNH05484.1"/>
    <property type="molecule type" value="Genomic_DNA"/>
</dbReference>
<dbReference type="PIRSF" id="PIRSF029171">
    <property type="entry name" value="Esterase_LipA"/>
    <property type="match status" value="1"/>
</dbReference>
<dbReference type="InterPro" id="IPR005152">
    <property type="entry name" value="Lipase_secreted"/>
</dbReference>
<dbReference type="Gene3D" id="3.40.50.1820">
    <property type="entry name" value="alpha/beta hydrolase"/>
    <property type="match status" value="2"/>
</dbReference>
<dbReference type="InterPro" id="IPR029058">
    <property type="entry name" value="AB_hydrolase_fold"/>
</dbReference>
<sequence>MTSPRWAFAFFAALLALVGAVVGVETVRIVGDALERPGIPAFYAQPDGAADGDPGTLVKADELLGAPFAARAWRLMYRSTDANGEPVVVTGILVVPLGVAPAGGRTVVSWAHPTTGAAPDCAPSYGFDPFIGIEGLRFLLDRGFAVVATDYAGMGTDGPDSYLVGATEGNGVLDAVRAAQAIPEARASDRVVLWGHSQGGQAALFAAERAAQYAPELDILAVAVAAPAADLTALLSAHLDDIQGVTIGSYAFTAFAEVYRDTVPGVVLADVLTPQALEIVPTMNRLCLLTNIPELHRIGEPLVGDFTRVDPTTTEPWKSLLERNSAGSTPFDAPLFIAQGLADELVDADDTTGFAGHEASLGMDVTYHEIPFANHGTVAYFSLPGMLRWLDGVVAR</sequence>
<reference evidence="1 2" key="1">
    <citation type="submission" date="2020-05" db="EMBL/GenBank/DDBJ databases">
        <title>MicrobeNet Type strains.</title>
        <authorList>
            <person name="Nicholson A.C."/>
        </authorList>
    </citation>
    <scope>NUCLEOTIDE SEQUENCE [LARGE SCALE GENOMIC DNA]</scope>
    <source>
        <strain evidence="1 2">JCM 14282</strain>
    </source>
</reference>
<dbReference type="Pfam" id="PF03583">
    <property type="entry name" value="LIP"/>
    <property type="match status" value="1"/>
</dbReference>
<comment type="caution">
    <text evidence="1">The sequence shown here is derived from an EMBL/GenBank/DDBJ whole genome shotgun (WGS) entry which is preliminary data.</text>
</comment>
<dbReference type="GO" id="GO:0016042">
    <property type="term" value="P:lipid catabolic process"/>
    <property type="evidence" value="ECO:0007669"/>
    <property type="project" value="InterPro"/>
</dbReference>
<keyword evidence="1" id="KW-0378">Hydrolase</keyword>
<dbReference type="SUPFAM" id="SSF53474">
    <property type="entry name" value="alpha/beta-Hydrolases"/>
    <property type="match status" value="1"/>
</dbReference>